<dbReference type="InterPro" id="IPR008166">
    <property type="entry name" value="Glyco_transf_92"/>
</dbReference>
<proteinExistence type="inferred from homology"/>
<dbReference type="GO" id="GO:0016757">
    <property type="term" value="F:glycosyltransferase activity"/>
    <property type="evidence" value="ECO:0007669"/>
    <property type="project" value="UniProtKB-UniRule"/>
</dbReference>
<keyword evidence="3 8" id="KW-0328">Glycosyltransferase</keyword>
<dbReference type="EMBL" id="CASHTH010000609">
    <property type="protein sequence ID" value="CAI8005410.1"/>
    <property type="molecule type" value="Genomic_DNA"/>
</dbReference>
<keyword evidence="5" id="KW-0812">Transmembrane</keyword>
<evidence type="ECO:0000256" key="6">
    <source>
        <dbReference type="ARBA" id="ARBA00022989"/>
    </source>
</evidence>
<reference evidence="9" key="1">
    <citation type="submission" date="2023-03" db="EMBL/GenBank/DDBJ databases">
        <authorList>
            <person name="Steffen K."/>
            <person name="Cardenas P."/>
        </authorList>
    </citation>
    <scope>NUCLEOTIDE SEQUENCE</scope>
</reference>
<evidence type="ECO:0000313" key="9">
    <source>
        <dbReference type="EMBL" id="CAI8005410.1"/>
    </source>
</evidence>
<protein>
    <recommendedName>
        <fullName evidence="8">Glycosyltransferase family 92 protein</fullName>
        <ecNumber evidence="8">2.4.1.-</ecNumber>
    </recommendedName>
</protein>
<keyword evidence="6" id="KW-1133">Transmembrane helix</keyword>
<organism evidence="9 10">
    <name type="scientific">Geodia barretti</name>
    <name type="common">Barrett's horny sponge</name>
    <dbReference type="NCBI Taxonomy" id="519541"/>
    <lineage>
        <taxon>Eukaryota</taxon>
        <taxon>Metazoa</taxon>
        <taxon>Porifera</taxon>
        <taxon>Demospongiae</taxon>
        <taxon>Heteroscleromorpha</taxon>
        <taxon>Tetractinellida</taxon>
        <taxon>Astrophorina</taxon>
        <taxon>Geodiidae</taxon>
        <taxon>Geodia</taxon>
    </lineage>
</organism>
<keyword evidence="7" id="KW-0472">Membrane</keyword>
<evidence type="ECO:0000256" key="5">
    <source>
        <dbReference type="ARBA" id="ARBA00022692"/>
    </source>
</evidence>
<gene>
    <name evidence="9" type="ORF">GBAR_LOCUS4211</name>
</gene>
<evidence type="ECO:0000313" key="10">
    <source>
        <dbReference type="Proteomes" id="UP001174909"/>
    </source>
</evidence>
<keyword evidence="10" id="KW-1185">Reference proteome</keyword>
<dbReference type="EC" id="2.4.1.-" evidence="8"/>
<dbReference type="PANTHER" id="PTHR21461:SF69">
    <property type="entry name" value="GLYCOSYLTRANSFERASE FAMILY 92 PROTEIN"/>
    <property type="match status" value="1"/>
</dbReference>
<evidence type="ECO:0000256" key="4">
    <source>
        <dbReference type="ARBA" id="ARBA00022679"/>
    </source>
</evidence>
<dbReference type="Pfam" id="PF01697">
    <property type="entry name" value="Glyco_transf_92"/>
    <property type="match status" value="1"/>
</dbReference>
<accession>A0AA35W859</accession>
<dbReference type="Proteomes" id="UP001174909">
    <property type="component" value="Unassembled WGS sequence"/>
</dbReference>
<name>A0AA35W859_GEOBA</name>
<evidence type="ECO:0000256" key="3">
    <source>
        <dbReference type="ARBA" id="ARBA00022676"/>
    </source>
</evidence>
<evidence type="ECO:0000256" key="8">
    <source>
        <dbReference type="RuleBase" id="RU366017"/>
    </source>
</evidence>
<comment type="subcellular location">
    <subcellularLocation>
        <location evidence="1">Membrane</location>
        <topology evidence="1">Single-pass membrane protein</topology>
    </subcellularLocation>
</comment>
<evidence type="ECO:0000256" key="2">
    <source>
        <dbReference type="ARBA" id="ARBA00007647"/>
    </source>
</evidence>
<dbReference type="GO" id="GO:0005737">
    <property type="term" value="C:cytoplasm"/>
    <property type="evidence" value="ECO:0007669"/>
    <property type="project" value="TreeGrafter"/>
</dbReference>
<dbReference type="AlphaFoldDB" id="A0AA35W859"/>
<dbReference type="GO" id="GO:0016020">
    <property type="term" value="C:membrane"/>
    <property type="evidence" value="ECO:0007669"/>
    <property type="project" value="UniProtKB-SubCell"/>
</dbReference>
<comment type="similarity">
    <text evidence="2 8">Belongs to the glycosyltransferase 92 family.</text>
</comment>
<evidence type="ECO:0000256" key="1">
    <source>
        <dbReference type="ARBA" id="ARBA00004167"/>
    </source>
</evidence>
<sequence>MFLNELTIKSTASSCTKTTVQSVLGIWFILHSLLQMSGPESYFCTMRSGERIPTHVLLSGSGVCGGEWSSPIPVWNREIGERDSIGVCVMGALFTGAELTNEKIFDLMVDFLAMVKVLGAKIVTIYNANVRYELLEQIMKLYPGFIDMIQWENLYGKLHYGGQRVLLNDCLYRNMRRVKYVVFSDLDEVIYPVSSNNWIDMLNILEKKGKYASYTFSNNFIAELAPNTTINGNNSCPYMNLRKYFVRLRRLPWPDFKQNTKMKMIVKPEALSALCIHDICKPTLRGYTKTYRVPMNVGLMAHYRVPVPKIVHLW</sequence>
<dbReference type="PANTHER" id="PTHR21461">
    <property type="entry name" value="GLYCOSYLTRANSFERASE FAMILY 92 PROTEIN"/>
    <property type="match status" value="1"/>
</dbReference>
<keyword evidence="4 8" id="KW-0808">Transferase</keyword>
<evidence type="ECO:0000256" key="7">
    <source>
        <dbReference type="ARBA" id="ARBA00023136"/>
    </source>
</evidence>
<comment type="caution">
    <text evidence="9">The sequence shown here is derived from an EMBL/GenBank/DDBJ whole genome shotgun (WGS) entry which is preliminary data.</text>
</comment>